<feature type="transmembrane region" description="Helical" evidence="1">
    <location>
        <begin position="432"/>
        <end position="453"/>
    </location>
</feature>
<name>A0ABR2JQS4_9EUKA</name>
<feature type="transmembrane region" description="Helical" evidence="1">
    <location>
        <begin position="577"/>
        <end position="595"/>
    </location>
</feature>
<accession>A0ABR2JQS4</accession>
<dbReference type="InterPro" id="IPR004843">
    <property type="entry name" value="Calcineurin-like_PHP"/>
</dbReference>
<keyword evidence="1" id="KW-0472">Membrane</keyword>
<dbReference type="Pfam" id="PF00149">
    <property type="entry name" value="Metallophos"/>
    <property type="match status" value="1"/>
</dbReference>
<evidence type="ECO:0000313" key="4">
    <source>
        <dbReference type="Proteomes" id="UP001470230"/>
    </source>
</evidence>
<feature type="domain" description="Calcineurin-like phosphoesterase" evidence="2">
    <location>
        <begin position="56"/>
        <end position="267"/>
    </location>
</feature>
<sequence length="648" mass="74584">MCGKINIGAYYVSQYLWIMYLGVPIILSFIFQERTNKSLIHSSNSFFNNSKDPVIVAHLTDTHLNYVGPDRVATFRGTIRSLGKILPELIIFTGDIVDNYDFISFPRFGDQHEEDWQIYKEEISKFPNIPIVDIPGNHDMFGIIHLFSQKNFLLEYSKSFNRVNVHKLSDLHVKSFLFEKLNLTIITMNPFNFPTAHPSLHYFQYVTKEDLDQIEGILKNSKTNNIIISHYPLGLLYSNVSSSGKKFEDIIGSDSKVLAYLSGHTHPKVLDSVHHGNGGIELIGPCNYQNSNYGVITIDNGCLAWSLIEYKNPAKGVISYPIPIEHLTPKTIFNDIENAEIRVVMFTDRNDLSISFTISGDSTFSGKLRYSRTFLNQTKSLYVFPLKDCIKRNGNYTITFSGDFESSLNFVISDTFVVGGEINPELRYTNKLAFITYPIFFFALLLITCPIKWNVSFDEIENWVETSDPFHNYWYFAIFFGFLLVRHRFQKAPKIIRYVVFCCVFMTWFCPVLIFETEGVKGFIWSFGYVIQNKFMRTNWGVYFAYIYLAVICFPMISLCSSFALKNWTAKVAAGDLAWALFCVGGTIVLIVILVHEAAGEYWYCSLCYIIVPILFVSMIFIWRIYEYNYPSDDYDASFEIDLTDSIN</sequence>
<feature type="transmembrane region" description="Helical" evidence="1">
    <location>
        <begin position="601"/>
        <end position="623"/>
    </location>
</feature>
<comment type="caution">
    <text evidence="3">The sequence shown here is derived from an EMBL/GenBank/DDBJ whole genome shotgun (WGS) entry which is preliminary data.</text>
</comment>
<dbReference type="SUPFAM" id="SSF56300">
    <property type="entry name" value="Metallo-dependent phosphatases"/>
    <property type="match status" value="1"/>
</dbReference>
<evidence type="ECO:0000313" key="3">
    <source>
        <dbReference type="EMBL" id="KAK8880577.1"/>
    </source>
</evidence>
<evidence type="ECO:0000256" key="1">
    <source>
        <dbReference type="SAM" id="Phobius"/>
    </source>
</evidence>
<proteinExistence type="predicted"/>
<dbReference type="Gene3D" id="3.60.21.10">
    <property type="match status" value="1"/>
</dbReference>
<protein>
    <submittedName>
        <fullName evidence="3">Transmembrane protein 62</fullName>
    </submittedName>
</protein>
<organism evidence="3 4">
    <name type="scientific">Tritrichomonas musculus</name>
    <dbReference type="NCBI Taxonomy" id="1915356"/>
    <lineage>
        <taxon>Eukaryota</taxon>
        <taxon>Metamonada</taxon>
        <taxon>Parabasalia</taxon>
        <taxon>Tritrichomonadida</taxon>
        <taxon>Tritrichomonadidae</taxon>
        <taxon>Tritrichomonas</taxon>
    </lineage>
</organism>
<gene>
    <name evidence="3" type="ORF">M9Y10_003257</name>
</gene>
<keyword evidence="1 3" id="KW-0812">Transmembrane</keyword>
<keyword evidence="4" id="KW-1185">Reference proteome</keyword>
<dbReference type="PANTHER" id="PTHR14795">
    <property type="entry name" value="HELICASE RELATED"/>
    <property type="match status" value="1"/>
</dbReference>
<dbReference type="EMBL" id="JAPFFF010000010">
    <property type="protein sequence ID" value="KAK8880577.1"/>
    <property type="molecule type" value="Genomic_DNA"/>
</dbReference>
<feature type="transmembrane region" description="Helical" evidence="1">
    <location>
        <begin position="473"/>
        <end position="489"/>
    </location>
</feature>
<dbReference type="PANTHER" id="PTHR14795:SF0">
    <property type="entry name" value="TRANSMEMBRANE PROTEIN 62"/>
    <property type="match status" value="1"/>
</dbReference>
<evidence type="ECO:0000259" key="2">
    <source>
        <dbReference type="Pfam" id="PF00149"/>
    </source>
</evidence>
<feature type="transmembrane region" description="Helical" evidence="1">
    <location>
        <begin position="12"/>
        <end position="31"/>
    </location>
</feature>
<feature type="transmembrane region" description="Helical" evidence="1">
    <location>
        <begin position="496"/>
        <end position="515"/>
    </location>
</feature>
<reference evidence="3 4" key="1">
    <citation type="submission" date="2024-04" db="EMBL/GenBank/DDBJ databases">
        <title>Tritrichomonas musculus Genome.</title>
        <authorList>
            <person name="Alves-Ferreira E."/>
            <person name="Grigg M."/>
            <person name="Lorenzi H."/>
            <person name="Galac M."/>
        </authorList>
    </citation>
    <scope>NUCLEOTIDE SEQUENCE [LARGE SCALE GENOMIC DNA]</scope>
    <source>
        <strain evidence="3 4">EAF2021</strain>
    </source>
</reference>
<dbReference type="InterPro" id="IPR029052">
    <property type="entry name" value="Metallo-depent_PP-like"/>
</dbReference>
<feature type="transmembrane region" description="Helical" evidence="1">
    <location>
        <begin position="543"/>
        <end position="565"/>
    </location>
</feature>
<keyword evidence="1" id="KW-1133">Transmembrane helix</keyword>
<dbReference type="Proteomes" id="UP001470230">
    <property type="component" value="Unassembled WGS sequence"/>
</dbReference>